<dbReference type="EMBL" id="ADLQ01000128">
    <property type="protein sequence ID" value="EGA91450.1"/>
    <property type="molecule type" value="Genomic_DNA"/>
</dbReference>
<comment type="caution">
    <text evidence="4">The sequence shown here is derived from an EMBL/GenBank/DDBJ whole genome shotgun (WGS) entry which is preliminary data.</text>
</comment>
<reference evidence="4 5" key="1">
    <citation type="submission" date="2010-12" db="EMBL/GenBank/DDBJ databases">
        <title>The Genome Sequence of Clostridium symbiosum strain WAL-14163.</title>
        <authorList>
            <person name="Earl A."/>
            <person name="Ward D."/>
            <person name="Feldgarden M."/>
            <person name="Gevers D."/>
            <person name="Finegold S.M."/>
            <person name="Summanen P.H."/>
            <person name="Molitoris D.R."/>
            <person name="Vaisanen M.L."/>
            <person name="Daigneault M."/>
            <person name="Young S.K."/>
            <person name="Zeng Q."/>
            <person name="Gargeya S."/>
            <person name="Fitzgerald M."/>
            <person name="Haas B."/>
            <person name="Abouelleil A."/>
            <person name="Alvarado L."/>
            <person name="Arachchi H.M."/>
            <person name="Berlin A."/>
            <person name="Brown A."/>
            <person name="Chapman S.B."/>
            <person name="Chen Z."/>
            <person name="Dunbar C."/>
            <person name="Freedman E."/>
            <person name="Gearin G."/>
            <person name="Gellesch M."/>
            <person name="Goldberg J."/>
            <person name="Griggs A."/>
            <person name="Gujja S."/>
            <person name="Heilman E."/>
            <person name="Heiman D."/>
            <person name="Howarth C."/>
            <person name="Larson L."/>
            <person name="Lui A."/>
            <person name="MacDonald P.J.P."/>
            <person name="Mehta T."/>
            <person name="Montmayeur A."/>
            <person name="Murphy C."/>
            <person name="Neiman D."/>
            <person name="Pearson M."/>
            <person name="Priest M."/>
            <person name="Roberts A."/>
            <person name="Saif S."/>
            <person name="Shea T."/>
            <person name="Shenoy N."/>
            <person name="Sisk P."/>
            <person name="Stolte C."/>
            <person name="Sykes S."/>
            <person name="White J."/>
            <person name="Yandava C."/>
            <person name="Nusbaum C."/>
            <person name="Birren B."/>
        </authorList>
    </citation>
    <scope>NUCLEOTIDE SEQUENCE [LARGE SCALE GENOMIC DNA]</scope>
    <source>
        <strain evidence="4 5">WAL-14163</strain>
    </source>
</reference>
<evidence type="ECO:0000256" key="2">
    <source>
        <dbReference type="ARBA" id="ARBA00022679"/>
    </source>
</evidence>
<sequence>MDRITTTGGGFVPGANENEIRGDKMKCVLKYPGAKNRIANWICEYIPEHEVYLEPYFGSGAVFFSKFPARIETLNDLDGNVVNYFQVIRENWEKLAAQLEMTPYSREEYYRACEYDPKESDLEKARKFAVRCWMGFGCSNLYRNGFRSSQQRTSPHTTGEWRSLPERLLAASERLKNAQIENLPAAELIRRYDTPDVFLYVDPPYLHGTRKNYLYHHEMKDAEHIELLELLVEHPGKVMLSGYDNDLYNGMLQGWRKVQKRTQAEAGIMRTETLWMNYEIGQM</sequence>
<keyword evidence="3" id="KW-0949">S-adenosyl-L-methionine</keyword>
<dbReference type="PANTHER" id="PTHR30481:SF4">
    <property type="entry name" value="SITE-SPECIFIC DNA-METHYLTRANSFERASE (ADENINE-SPECIFIC)"/>
    <property type="match status" value="1"/>
</dbReference>
<protein>
    <submittedName>
        <fullName evidence="4">Uncharacterized protein</fullName>
    </submittedName>
</protein>
<proteinExistence type="predicted"/>
<dbReference type="PANTHER" id="PTHR30481">
    <property type="entry name" value="DNA ADENINE METHYLASE"/>
    <property type="match status" value="1"/>
</dbReference>
<dbReference type="HOGENOM" id="CLU_063430_1_1_9"/>
<dbReference type="PIRSF" id="PIRSF000398">
    <property type="entry name" value="M_m6A_EcoRV"/>
    <property type="match status" value="1"/>
</dbReference>
<gene>
    <name evidence="4" type="ORF">HMPREF9474_04679</name>
</gene>
<dbReference type="GO" id="GO:0009307">
    <property type="term" value="P:DNA restriction-modification system"/>
    <property type="evidence" value="ECO:0007669"/>
    <property type="project" value="InterPro"/>
</dbReference>
<organism evidence="4 5">
    <name type="scientific">Clostridium symbiosum (strain WAL-14163)</name>
    <dbReference type="NCBI Taxonomy" id="742740"/>
    <lineage>
        <taxon>Bacteria</taxon>
        <taxon>Bacillati</taxon>
        <taxon>Bacillota</taxon>
        <taxon>Clostridia</taxon>
        <taxon>Lachnospirales</taxon>
        <taxon>Lachnospiraceae</taxon>
        <taxon>Otoolea</taxon>
    </lineage>
</organism>
<dbReference type="InterPro" id="IPR012327">
    <property type="entry name" value="MeTrfase_D12"/>
</dbReference>
<accession>E7GUT3</accession>
<dbReference type="GO" id="GO:0043565">
    <property type="term" value="F:sequence-specific DNA binding"/>
    <property type="evidence" value="ECO:0007669"/>
    <property type="project" value="TreeGrafter"/>
</dbReference>
<dbReference type="AlphaFoldDB" id="E7GUT3"/>
<dbReference type="Gene3D" id="3.40.50.150">
    <property type="entry name" value="Vaccinia Virus protein VP39"/>
    <property type="match status" value="2"/>
</dbReference>
<name>E7GUT3_CLOS6</name>
<dbReference type="Pfam" id="PF02086">
    <property type="entry name" value="MethyltransfD12"/>
    <property type="match status" value="1"/>
</dbReference>
<evidence type="ECO:0000313" key="5">
    <source>
        <dbReference type="Proteomes" id="UP000002970"/>
    </source>
</evidence>
<dbReference type="SUPFAM" id="SSF53335">
    <property type="entry name" value="S-adenosyl-L-methionine-dependent methyltransferases"/>
    <property type="match status" value="1"/>
</dbReference>
<evidence type="ECO:0000313" key="4">
    <source>
        <dbReference type="EMBL" id="EGA91450.1"/>
    </source>
</evidence>
<dbReference type="GO" id="GO:1904047">
    <property type="term" value="F:S-adenosyl-L-methionine binding"/>
    <property type="evidence" value="ECO:0007669"/>
    <property type="project" value="TreeGrafter"/>
</dbReference>
<keyword evidence="1" id="KW-0489">Methyltransferase</keyword>
<keyword evidence="5" id="KW-1185">Reference proteome</keyword>
<evidence type="ECO:0000256" key="1">
    <source>
        <dbReference type="ARBA" id="ARBA00022603"/>
    </source>
</evidence>
<dbReference type="PRINTS" id="PR00505">
    <property type="entry name" value="D12N6MTFRASE"/>
</dbReference>
<keyword evidence="2" id="KW-0808">Transferase</keyword>
<dbReference type="Proteomes" id="UP000002970">
    <property type="component" value="Unassembled WGS sequence"/>
</dbReference>
<feature type="non-terminal residue" evidence="4">
    <location>
        <position position="283"/>
    </location>
</feature>
<dbReference type="eggNOG" id="COG0338">
    <property type="taxonomic scope" value="Bacteria"/>
</dbReference>
<evidence type="ECO:0000256" key="3">
    <source>
        <dbReference type="ARBA" id="ARBA00022691"/>
    </source>
</evidence>
<dbReference type="InterPro" id="IPR012263">
    <property type="entry name" value="M_m6A_EcoRV"/>
</dbReference>
<dbReference type="GO" id="GO:0032259">
    <property type="term" value="P:methylation"/>
    <property type="evidence" value="ECO:0007669"/>
    <property type="project" value="UniProtKB-KW"/>
</dbReference>
<dbReference type="InterPro" id="IPR029063">
    <property type="entry name" value="SAM-dependent_MTases_sf"/>
</dbReference>
<dbReference type="GO" id="GO:0006298">
    <property type="term" value="P:mismatch repair"/>
    <property type="evidence" value="ECO:0007669"/>
    <property type="project" value="TreeGrafter"/>
</dbReference>
<dbReference type="GO" id="GO:0009007">
    <property type="term" value="F:site-specific DNA-methyltransferase (adenine-specific) activity"/>
    <property type="evidence" value="ECO:0007669"/>
    <property type="project" value="UniProtKB-EC"/>
</dbReference>